<comment type="subcellular location">
    <subcellularLocation>
        <location evidence="1">Membrane</location>
        <topology evidence="1">Multi-pass membrane protein</topology>
    </subcellularLocation>
</comment>
<dbReference type="RefSeq" id="WP_367991255.1">
    <property type="nucleotide sequence ID" value="NZ_JBFPJR010000003.1"/>
</dbReference>
<gene>
    <name evidence="6" type="ORF">AB3X52_02810</name>
</gene>
<evidence type="ECO:0000313" key="7">
    <source>
        <dbReference type="Proteomes" id="UP001556631"/>
    </source>
</evidence>
<accession>A0ABV3SWY8</accession>
<evidence type="ECO:0000256" key="5">
    <source>
        <dbReference type="SAM" id="Phobius"/>
    </source>
</evidence>
<dbReference type="InterPro" id="IPR002293">
    <property type="entry name" value="AA/rel_permease1"/>
</dbReference>
<feature type="transmembrane region" description="Helical" evidence="5">
    <location>
        <begin position="148"/>
        <end position="172"/>
    </location>
</feature>
<organism evidence="6 7">
    <name type="scientific">Nocardioides eburneus</name>
    <dbReference type="NCBI Taxonomy" id="3231482"/>
    <lineage>
        <taxon>Bacteria</taxon>
        <taxon>Bacillati</taxon>
        <taxon>Actinomycetota</taxon>
        <taxon>Actinomycetes</taxon>
        <taxon>Propionibacteriales</taxon>
        <taxon>Nocardioidaceae</taxon>
        <taxon>Nocardioides</taxon>
    </lineage>
</organism>
<feature type="transmembrane region" description="Helical" evidence="5">
    <location>
        <begin position="24"/>
        <end position="45"/>
    </location>
</feature>
<reference evidence="6 7" key="1">
    <citation type="submission" date="2024-07" db="EMBL/GenBank/DDBJ databases">
        <authorList>
            <person name="Lee S."/>
            <person name="Kang M."/>
        </authorList>
    </citation>
    <scope>NUCLEOTIDE SEQUENCE [LARGE SCALE GENOMIC DNA]</scope>
    <source>
        <strain evidence="6 7">DS6</strain>
    </source>
</reference>
<keyword evidence="3 5" id="KW-1133">Transmembrane helix</keyword>
<feature type="transmembrane region" description="Helical" evidence="5">
    <location>
        <begin position="212"/>
        <end position="230"/>
    </location>
</feature>
<feature type="transmembrane region" description="Helical" evidence="5">
    <location>
        <begin position="295"/>
        <end position="317"/>
    </location>
</feature>
<keyword evidence="7" id="KW-1185">Reference proteome</keyword>
<dbReference type="InterPro" id="IPR052962">
    <property type="entry name" value="AA_Transporter_AGT"/>
</dbReference>
<dbReference type="Pfam" id="PF13520">
    <property type="entry name" value="AA_permease_2"/>
    <property type="match status" value="1"/>
</dbReference>
<protein>
    <submittedName>
        <fullName evidence="6">APC family permease</fullName>
    </submittedName>
</protein>
<feature type="transmembrane region" description="Helical" evidence="5">
    <location>
        <begin position="384"/>
        <end position="403"/>
    </location>
</feature>
<dbReference type="Gene3D" id="1.20.1740.10">
    <property type="entry name" value="Amino acid/polyamine transporter I"/>
    <property type="match status" value="1"/>
</dbReference>
<dbReference type="PIRSF" id="PIRSF006060">
    <property type="entry name" value="AA_transporter"/>
    <property type="match status" value="1"/>
</dbReference>
<evidence type="ECO:0000256" key="4">
    <source>
        <dbReference type="ARBA" id="ARBA00023136"/>
    </source>
</evidence>
<dbReference type="PANTHER" id="PTHR47547:SF1">
    <property type="entry name" value="ASPARTATE-PROTON SYMPORTER"/>
    <property type="match status" value="1"/>
</dbReference>
<evidence type="ECO:0000256" key="2">
    <source>
        <dbReference type="ARBA" id="ARBA00022692"/>
    </source>
</evidence>
<feature type="transmembrane region" description="Helical" evidence="5">
    <location>
        <begin position="359"/>
        <end position="378"/>
    </location>
</feature>
<feature type="transmembrane region" description="Helical" evidence="5">
    <location>
        <begin position="179"/>
        <end position="200"/>
    </location>
</feature>
<feature type="transmembrane region" description="Helical" evidence="5">
    <location>
        <begin position="251"/>
        <end position="275"/>
    </location>
</feature>
<evidence type="ECO:0000256" key="1">
    <source>
        <dbReference type="ARBA" id="ARBA00004141"/>
    </source>
</evidence>
<dbReference type="EMBL" id="JBFPJR010000003">
    <property type="protein sequence ID" value="MEX0426535.1"/>
    <property type="molecule type" value="Genomic_DNA"/>
</dbReference>
<feature type="transmembrane region" description="Helical" evidence="5">
    <location>
        <begin position="424"/>
        <end position="442"/>
    </location>
</feature>
<dbReference type="Proteomes" id="UP001556631">
    <property type="component" value="Unassembled WGS sequence"/>
</dbReference>
<name>A0ABV3SWY8_9ACTN</name>
<comment type="caution">
    <text evidence="6">The sequence shown here is derived from an EMBL/GenBank/DDBJ whole genome shotgun (WGS) entry which is preliminary data.</text>
</comment>
<evidence type="ECO:0000313" key="6">
    <source>
        <dbReference type="EMBL" id="MEX0426535.1"/>
    </source>
</evidence>
<feature type="transmembrane region" description="Helical" evidence="5">
    <location>
        <begin position="448"/>
        <end position="465"/>
    </location>
</feature>
<feature type="transmembrane region" description="Helical" evidence="5">
    <location>
        <begin position="506"/>
        <end position="524"/>
    </location>
</feature>
<keyword evidence="2 5" id="KW-0812">Transmembrane</keyword>
<feature type="transmembrane region" description="Helical" evidence="5">
    <location>
        <begin position="477"/>
        <end position="494"/>
    </location>
</feature>
<dbReference type="PANTHER" id="PTHR47547">
    <property type="match status" value="1"/>
</dbReference>
<feature type="transmembrane region" description="Helical" evidence="5">
    <location>
        <begin position="57"/>
        <end position="76"/>
    </location>
</feature>
<sequence length="555" mass="58556">MTTPISTTKAAGGAASAPGLKRRLGVVGLLFASVGSIIGSGWLFGAMNAAATTGPSAILSWAIGGVMIAFIGLVFAELGSMFPIAGGVVRFPHLAFGSFASYTAGWSTWVAAATTAPIEVEGALQYATRYVDFTTPHKNGTVHTLTPLGFVVAIVLMAVFVVINYVGIAWFARINNVLVTWKLVMIVLVIVAFLTVSFHGSNLHSHGFFTHGAQGVFSAVATSGIVFSFLGFRQAIELAGEGAKPKRDIPLAVLGSLLVTGILYVLLQIAFLVALDPHAVATKGWDNVSDILTNSAGPLASVASAIGLGWLAVLLYIDAVVSPGDTGLIYTTTAARLSYAMGKNGNAPESLTRTTPSGAPWVSLLVAFIVGIIAFLPFPSWQQLVGFITSATVLSFGPGPLVLGALRRRLPSLPRGFRIPGGDLIPILGFASSNLIIYWTGWNTDWKLFVAILLGYVLLAMRELISAKTPPLELPSGAIWVIPWLVGLAVMSYIGDFDGGRGWVSFWPAIAIIVVFSVVIYYIGVNNSLPREAIERHIAEAEQETAEEDAELATP</sequence>
<keyword evidence="4 5" id="KW-0472">Membrane</keyword>
<evidence type="ECO:0000256" key="3">
    <source>
        <dbReference type="ARBA" id="ARBA00022989"/>
    </source>
</evidence>
<proteinExistence type="predicted"/>